<dbReference type="PROSITE" id="PS51083">
    <property type="entry name" value="ZF_HIT"/>
    <property type="match status" value="1"/>
</dbReference>
<evidence type="ECO:0000259" key="6">
    <source>
        <dbReference type="PROSITE" id="PS51083"/>
    </source>
</evidence>
<dbReference type="PANTHER" id="PTHR13483">
    <property type="entry name" value="BOX C_D SNORNA PROTEIN 1-RELATED"/>
    <property type="match status" value="1"/>
</dbReference>
<dbReference type="GO" id="GO:0008270">
    <property type="term" value="F:zinc ion binding"/>
    <property type="evidence" value="ECO:0007669"/>
    <property type="project" value="UniProtKB-UniRule"/>
</dbReference>
<gene>
    <name evidence="7" type="ORF">EZS28_015242</name>
</gene>
<dbReference type="GO" id="GO:0048254">
    <property type="term" value="P:snoRNA localization"/>
    <property type="evidence" value="ECO:0007669"/>
    <property type="project" value="TreeGrafter"/>
</dbReference>
<dbReference type="GO" id="GO:0000463">
    <property type="term" value="P:maturation of LSU-rRNA from tricistronic rRNA transcript (SSU-rRNA, 5.8S rRNA, LSU-rRNA)"/>
    <property type="evidence" value="ECO:0007669"/>
    <property type="project" value="TreeGrafter"/>
</dbReference>
<name>A0A5J4W2M3_9EUKA</name>
<dbReference type="CDD" id="cd23023">
    <property type="entry name" value="zf-HIT_BCD1"/>
    <property type="match status" value="1"/>
</dbReference>
<sequence length="157" mass="17845">MNNEPGIHTDQKLENISIENISEQETIEDSANPPKQIQKICEVCNISVAKYKCPACNKRTCSVACVKGHKIKDGCSGLRRANDFIPLNKMDVNTIYSDVAFLQQQQQILINCQRPGGLKQTIKKVQKRKKQQIWRNNKGKRDGNIKVQKNKEPPKSK</sequence>
<keyword evidence="3" id="KW-0862">Zinc</keyword>
<dbReference type="PANTHER" id="PTHR13483:SF3">
    <property type="entry name" value="BOX C_D SNORNA PROTEIN 1"/>
    <property type="match status" value="1"/>
</dbReference>
<proteinExistence type="predicted"/>
<dbReference type="GO" id="GO:0000492">
    <property type="term" value="P:box C/D snoRNP assembly"/>
    <property type="evidence" value="ECO:0007669"/>
    <property type="project" value="TreeGrafter"/>
</dbReference>
<dbReference type="GO" id="GO:0070761">
    <property type="term" value="C:pre-snoRNP complex"/>
    <property type="evidence" value="ECO:0007669"/>
    <property type="project" value="TreeGrafter"/>
</dbReference>
<feature type="domain" description="HIT-type" evidence="6">
    <location>
        <begin position="41"/>
        <end position="75"/>
    </location>
</feature>
<evidence type="ECO:0000256" key="2">
    <source>
        <dbReference type="ARBA" id="ARBA00022771"/>
    </source>
</evidence>
<dbReference type="SUPFAM" id="SSF144232">
    <property type="entry name" value="HIT/MYND zinc finger-like"/>
    <property type="match status" value="1"/>
</dbReference>
<feature type="region of interest" description="Disordered" evidence="5">
    <location>
        <begin position="127"/>
        <end position="157"/>
    </location>
</feature>
<reference evidence="7 8" key="1">
    <citation type="submission" date="2019-03" db="EMBL/GenBank/DDBJ databases">
        <title>Single cell metagenomics reveals metabolic interactions within the superorganism composed of flagellate Streblomastix strix and complex community of Bacteroidetes bacteria on its surface.</title>
        <authorList>
            <person name="Treitli S.C."/>
            <person name="Kolisko M."/>
            <person name="Husnik F."/>
            <person name="Keeling P."/>
            <person name="Hampl V."/>
        </authorList>
    </citation>
    <scope>NUCLEOTIDE SEQUENCE [LARGE SCALE GENOMIC DNA]</scope>
    <source>
        <strain evidence="7">ST1C</strain>
    </source>
</reference>
<organism evidence="7 8">
    <name type="scientific">Streblomastix strix</name>
    <dbReference type="NCBI Taxonomy" id="222440"/>
    <lineage>
        <taxon>Eukaryota</taxon>
        <taxon>Metamonada</taxon>
        <taxon>Preaxostyla</taxon>
        <taxon>Oxymonadida</taxon>
        <taxon>Streblomastigidae</taxon>
        <taxon>Streblomastix</taxon>
    </lineage>
</organism>
<protein>
    <recommendedName>
        <fullName evidence="6">HIT-type domain-containing protein</fullName>
    </recommendedName>
</protein>
<keyword evidence="1" id="KW-0479">Metal-binding</keyword>
<dbReference type="Pfam" id="PF04438">
    <property type="entry name" value="zf-HIT"/>
    <property type="match status" value="1"/>
</dbReference>
<dbReference type="OrthoDB" id="272357at2759"/>
<dbReference type="EMBL" id="SNRW01003666">
    <property type="protein sequence ID" value="KAA6389234.1"/>
    <property type="molecule type" value="Genomic_DNA"/>
</dbReference>
<comment type="caution">
    <text evidence="7">The sequence shown here is derived from an EMBL/GenBank/DDBJ whole genome shotgun (WGS) entry which is preliminary data.</text>
</comment>
<evidence type="ECO:0000256" key="3">
    <source>
        <dbReference type="ARBA" id="ARBA00022833"/>
    </source>
</evidence>
<keyword evidence="2 4" id="KW-0863">Zinc-finger</keyword>
<dbReference type="GO" id="GO:0005634">
    <property type="term" value="C:nucleus"/>
    <property type="evidence" value="ECO:0007669"/>
    <property type="project" value="TreeGrafter"/>
</dbReference>
<feature type="compositionally biased region" description="Basic and acidic residues" evidence="5">
    <location>
        <begin position="139"/>
        <end position="157"/>
    </location>
</feature>
<evidence type="ECO:0000313" key="7">
    <source>
        <dbReference type="EMBL" id="KAA6389234.1"/>
    </source>
</evidence>
<evidence type="ECO:0000256" key="4">
    <source>
        <dbReference type="PROSITE-ProRule" id="PRU00453"/>
    </source>
</evidence>
<dbReference type="InterPro" id="IPR051639">
    <property type="entry name" value="BCD1"/>
</dbReference>
<evidence type="ECO:0000313" key="8">
    <source>
        <dbReference type="Proteomes" id="UP000324800"/>
    </source>
</evidence>
<evidence type="ECO:0000256" key="5">
    <source>
        <dbReference type="SAM" id="MobiDB-lite"/>
    </source>
</evidence>
<dbReference type="AlphaFoldDB" id="A0A5J4W2M3"/>
<dbReference type="InterPro" id="IPR007529">
    <property type="entry name" value="Znf_HIT"/>
</dbReference>
<dbReference type="Proteomes" id="UP000324800">
    <property type="component" value="Unassembled WGS sequence"/>
</dbReference>
<evidence type="ECO:0000256" key="1">
    <source>
        <dbReference type="ARBA" id="ARBA00022723"/>
    </source>
</evidence>
<dbReference type="Gene3D" id="3.30.60.190">
    <property type="match status" value="1"/>
</dbReference>
<accession>A0A5J4W2M3</accession>